<evidence type="ECO:0000313" key="2">
    <source>
        <dbReference type="Proteomes" id="UP001318860"/>
    </source>
</evidence>
<organism evidence="1 2">
    <name type="scientific">Rehmannia glutinosa</name>
    <name type="common">Chinese foxglove</name>
    <dbReference type="NCBI Taxonomy" id="99300"/>
    <lineage>
        <taxon>Eukaryota</taxon>
        <taxon>Viridiplantae</taxon>
        <taxon>Streptophyta</taxon>
        <taxon>Embryophyta</taxon>
        <taxon>Tracheophyta</taxon>
        <taxon>Spermatophyta</taxon>
        <taxon>Magnoliopsida</taxon>
        <taxon>eudicotyledons</taxon>
        <taxon>Gunneridae</taxon>
        <taxon>Pentapetalae</taxon>
        <taxon>asterids</taxon>
        <taxon>lamiids</taxon>
        <taxon>Lamiales</taxon>
        <taxon>Orobanchaceae</taxon>
        <taxon>Rehmannieae</taxon>
        <taxon>Rehmannia</taxon>
    </lineage>
</organism>
<accession>A0ABR0VP40</accession>
<comment type="caution">
    <text evidence="1">The sequence shown here is derived from an EMBL/GenBank/DDBJ whole genome shotgun (WGS) entry which is preliminary data.</text>
</comment>
<proteinExistence type="predicted"/>
<protein>
    <submittedName>
        <fullName evidence="1">Uncharacterized protein</fullName>
    </submittedName>
</protein>
<evidence type="ECO:0000313" key="1">
    <source>
        <dbReference type="EMBL" id="KAK6135739.1"/>
    </source>
</evidence>
<keyword evidence="2" id="KW-1185">Reference proteome</keyword>
<dbReference type="PANTHER" id="PTHR33116:SF80">
    <property type="entry name" value="REVERSE TRANSCRIPTASE ZINC-BINDING DOMAIN-CONTAINING PROTEIN"/>
    <property type="match status" value="1"/>
</dbReference>
<reference evidence="1 2" key="1">
    <citation type="journal article" date="2021" name="Comput. Struct. Biotechnol. J.">
        <title>De novo genome assembly of the potent medicinal plant Rehmannia glutinosa using nanopore technology.</title>
        <authorList>
            <person name="Ma L."/>
            <person name="Dong C."/>
            <person name="Song C."/>
            <person name="Wang X."/>
            <person name="Zheng X."/>
            <person name="Niu Y."/>
            <person name="Chen S."/>
            <person name="Feng W."/>
        </authorList>
    </citation>
    <scope>NUCLEOTIDE SEQUENCE [LARGE SCALE GENOMIC DNA]</scope>
    <source>
        <strain evidence="1">DH-2019</strain>
    </source>
</reference>
<dbReference type="Proteomes" id="UP001318860">
    <property type="component" value="Unassembled WGS sequence"/>
</dbReference>
<dbReference type="PANTHER" id="PTHR33116">
    <property type="entry name" value="REVERSE TRANSCRIPTASE ZINC-BINDING DOMAIN-CONTAINING PROTEIN-RELATED-RELATED"/>
    <property type="match status" value="1"/>
</dbReference>
<sequence>MRAGASNKLSLTCYGQKSKQNDVGQVQKGPRYQTLKITHLAFAYDLMLFSKVDLPSVKILIDYLNDFKNVSAIDVNSFKSNLFTAGIVGDKLDNIFNLLNFPFGTLPARYLGVPLAAQRLNVNHYAPFMTELPPTLINGLQTPFLIFGRLLLIKSVCCGVECFWLQIFPLPKAPSYRQDINRLCRVFLWGKNTSPIKWSKVCLPFDEGGLGLRDVHSWNKALLAKILWNIHSKADSL</sequence>
<name>A0ABR0VP40_REHGL</name>
<dbReference type="EMBL" id="JABTTQ020001068">
    <property type="protein sequence ID" value="KAK6135739.1"/>
    <property type="molecule type" value="Genomic_DNA"/>
</dbReference>
<gene>
    <name evidence="1" type="ORF">DH2020_030519</name>
</gene>